<proteinExistence type="inferred from homology"/>
<evidence type="ECO:0000256" key="6">
    <source>
        <dbReference type="ARBA" id="ARBA00022496"/>
    </source>
</evidence>
<keyword evidence="15" id="KW-1185">Reference proteome</keyword>
<comment type="similarity">
    <text evidence="2">Belongs to the frataxin family.</text>
</comment>
<dbReference type="Pfam" id="PF01491">
    <property type="entry name" value="Frataxin_Cyay"/>
    <property type="match status" value="1"/>
</dbReference>
<keyword evidence="5" id="KW-0813">Transport</keyword>
<dbReference type="Gene3D" id="3.40.250.10">
    <property type="entry name" value="Rhodanese-like domain"/>
    <property type="match status" value="1"/>
</dbReference>
<evidence type="ECO:0000256" key="7">
    <source>
        <dbReference type="ARBA" id="ARBA00022946"/>
    </source>
</evidence>
<dbReference type="SMART" id="SM01219">
    <property type="entry name" value="Frataxin_Cyay"/>
    <property type="match status" value="1"/>
</dbReference>
<reference evidence="14" key="1">
    <citation type="submission" date="2020-05" db="EMBL/GenBank/DDBJ databases">
        <title>Mycena genomes resolve the evolution of fungal bioluminescence.</title>
        <authorList>
            <person name="Tsai I.J."/>
        </authorList>
    </citation>
    <scope>NUCLEOTIDE SEQUENCE</scope>
    <source>
        <strain evidence="14">160909Yilan</strain>
    </source>
</reference>
<dbReference type="InterPro" id="IPR036524">
    <property type="entry name" value="Frataxin/CyaY_sf"/>
</dbReference>
<keyword evidence="8" id="KW-0560">Oxidoreductase</keyword>
<dbReference type="InterPro" id="IPR017789">
    <property type="entry name" value="Frataxin"/>
</dbReference>
<gene>
    <name evidence="14" type="ORF">MSAN_02181400</name>
</gene>
<feature type="domain" description="Rhodanese" evidence="13">
    <location>
        <begin position="74"/>
        <end position="155"/>
    </location>
</feature>
<dbReference type="PROSITE" id="PS01344">
    <property type="entry name" value="FRATAXIN_1"/>
    <property type="match status" value="1"/>
</dbReference>
<evidence type="ECO:0000256" key="3">
    <source>
        <dbReference type="ARBA" id="ARBA00013107"/>
    </source>
</evidence>
<dbReference type="GO" id="GO:0006879">
    <property type="term" value="P:intracellular iron ion homeostasis"/>
    <property type="evidence" value="ECO:0007669"/>
    <property type="project" value="UniProtKB-KW"/>
</dbReference>
<evidence type="ECO:0000256" key="1">
    <source>
        <dbReference type="ARBA" id="ARBA00004173"/>
    </source>
</evidence>
<dbReference type="GO" id="GO:0016226">
    <property type="term" value="P:iron-sulfur cluster assembly"/>
    <property type="evidence" value="ECO:0007669"/>
    <property type="project" value="InterPro"/>
</dbReference>
<dbReference type="AlphaFoldDB" id="A0A8H6XFV2"/>
<dbReference type="GO" id="GO:0006826">
    <property type="term" value="P:iron ion transport"/>
    <property type="evidence" value="ECO:0007669"/>
    <property type="project" value="UniProtKB-KW"/>
</dbReference>
<dbReference type="Pfam" id="PF00581">
    <property type="entry name" value="Rhodanese"/>
    <property type="match status" value="1"/>
</dbReference>
<keyword evidence="7" id="KW-0809">Transit peptide</keyword>
<evidence type="ECO:0000259" key="13">
    <source>
        <dbReference type="PROSITE" id="PS50206"/>
    </source>
</evidence>
<dbReference type="PROSITE" id="PS50206">
    <property type="entry name" value="RHODANESE_3"/>
    <property type="match status" value="1"/>
</dbReference>
<comment type="caution">
    <text evidence="14">The sequence shown here is derived from an EMBL/GenBank/DDBJ whole genome shotgun (WGS) entry which is preliminary data.</text>
</comment>
<dbReference type="PROSITE" id="PS50810">
    <property type="entry name" value="FRATAXIN_2"/>
    <property type="match status" value="1"/>
</dbReference>
<dbReference type="GO" id="GO:0008198">
    <property type="term" value="F:ferrous iron binding"/>
    <property type="evidence" value="ECO:0007669"/>
    <property type="project" value="TreeGrafter"/>
</dbReference>
<dbReference type="PANTHER" id="PTHR16821:SF2">
    <property type="entry name" value="FRATAXIN, MITOCHONDRIAL"/>
    <property type="match status" value="1"/>
</dbReference>
<dbReference type="InterPro" id="IPR001763">
    <property type="entry name" value="Rhodanese-like_dom"/>
</dbReference>
<evidence type="ECO:0000256" key="12">
    <source>
        <dbReference type="ARBA" id="ARBA00047990"/>
    </source>
</evidence>
<dbReference type="GO" id="GO:0004322">
    <property type="term" value="F:ferroxidase activity"/>
    <property type="evidence" value="ECO:0007669"/>
    <property type="project" value="UniProtKB-EC"/>
</dbReference>
<dbReference type="SMART" id="SM00450">
    <property type="entry name" value="RHOD"/>
    <property type="match status" value="1"/>
</dbReference>
<protein>
    <recommendedName>
        <fullName evidence="3">ferroxidase</fullName>
        <ecNumber evidence="3">1.16.3.1</ecNumber>
    </recommendedName>
</protein>
<evidence type="ECO:0000256" key="11">
    <source>
        <dbReference type="ARBA" id="ARBA00023128"/>
    </source>
</evidence>
<dbReference type="PRINTS" id="PR00904">
    <property type="entry name" value="FRATAXIN"/>
</dbReference>
<dbReference type="Proteomes" id="UP000623467">
    <property type="component" value="Unassembled WGS sequence"/>
</dbReference>
<keyword evidence="11" id="KW-0496">Mitochondrion</keyword>
<sequence length="273" mass="30614">MLRIAAVRAARVSRTPVFKPVSLARTIRRYESTVEPDKHAAARKAAQALSDDLQRDWDAKVVTYEELLPKTRSPSADSYLIDVREPDEVIQGMIPSAVNLPLSVLANSLQLHPDTFKAKHGFEKPKKSQEVTFYCRSGKRSTTASDVAKRNGYTNDLSTERYNSVSDATMDDLLHALENLVESLDDSAYEVEYHSGVLTLHLGDKGTYVINKQPPNKQIWLSSPFSGPKRYDYREVDDTWVYSRDGQSLLDLLNLELSNALERPVDVASVAND</sequence>
<keyword evidence="9" id="KW-0408">Iron</keyword>
<dbReference type="GO" id="GO:0008199">
    <property type="term" value="F:ferric iron binding"/>
    <property type="evidence" value="ECO:0007669"/>
    <property type="project" value="InterPro"/>
</dbReference>
<dbReference type="EMBL" id="JACAZH010000031">
    <property type="protein sequence ID" value="KAF7339664.1"/>
    <property type="molecule type" value="Genomic_DNA"/>
</dbReference>
<dbReference type="SUPFAM" id="SSF52821">
    <property type="entry name" value="Rhodanese/Cell cycle control phosphatase"/>
    <property type="match status" value="1"/>
</dbReference>
<keyword evidence="6" id="KW-0410">Iron transport</keyword>
<dbReference type="NCBIfam" id="TIGR03421">
    <property type="entry name" value="FeS_CyaY"/>
    <property type="match status" value="1"/>
</dbReference>
<dbReference type="GO" id="GO:0051537">
    <property type="term" value="F:2 iron, 2 sulfur cluster binding"/>
    <property type="evidence" value="ECO:0007669"/>
    <property type="project" value="TreeGrafter"/>
</dbReference>
<evidence type="ECO:0000256" key="8">
    <source>
        <dbReference type="ARBA" id="ARBA00023002"/>
    </source>
</evidence>
<evidence type="ECO:0000256" key="5">
    <source>
        <dbReference type="ARBA" id="ARBA00022448"/>
    </source>
</evidence>
<dbReference type="SUPFAM" id="SSF55387">
    <property type="entry name" value="Frataxin/Nqo15-like"/>
    <property type="match status" value="1"/>
</dbReference>
<dbReference type="GO" id="GO:0005739">
    <property type="term" value="C:mitochondrion"/>
    <property type="evidence" value="ECO:0007669"/>
    <property type="project" value="UniProtKB-SubCell"/>
</dbReference>
<dbReference type="PANTHER" id="PTHR16821">
    <property type="entry name" value="FRATAXIN"/>
    <property type="match status" value="1"/>
</dbReference>
<dbReference type="InterPro" id="IPR036873">
    <property type="entry name" value="Rhodanese-like_dom_sf"/>
</dbReference>
<evidence type="ECO:0000256" key="4">
    <source>
        <dbReference type="ARBA" id="ARBA00022434"/>
    </source>
</evidence>
<dbReference type="OrthoDB" id="566238at2759"/>
<dbReference type="GO" id="GO:0034986">
    <property type="term" value="F:iron chaperone activity"/>
    <property type="evidence" value="ECO:0007669"/>
    <property type="project" value="TreeGrafter"/>
</dbReference>
<accession>A0A8H6XFV2</accession>
<comment type="subcellular location">
    <subcellularLocation>
        <location evidence="1">Mitochondrion</location>
    </subcellularLocation>
</comment>
<dbReference type="InterPro" id="IPR020895">
    <property type="entry name" value="Frataxin_CS"/>
</dbReference>
<evidence type="ECO:0000313" key="14">
    <source>
        <dbReference type="EMBL" id="KAF7339664.1"/>
    </source>
</evidence>
<name>A0A8H6XFV2_9AGAR</name>
<evidence type="ECO:0000256" key="9">
    <source>
        <dbReference type="ARBA" id="ARBA00023004"/>
    </source>
</evidence>
<dbReference type="EC" id="1.16.3.1" evidence="3"/>
<keyword evidence="10" id="KW-0406">Ion transport</keyword>
<evidence type="ECO:0000256" key="2">
    <source>
        <dbReference type="ARBA" id="ARBA00008183"/>
    </source>
</evidence>
<dbReference type="Gene3D" id="3.30.920.10">
    <property type="entry name" value="Frataxin/CyaY"/>
    <property type="match status" value="1"/>
</dbReference>
<keyword evidence="4" id="KW-0409">Iron storage</keyword>
<dbReference type="NCBIfam" id="TIGR03422">
    <property type="entry name" value="mito_frataxin"/>
    <property type="match status" value="1"/>
</dbReference>
<organism evidence="14 15">
    <name type="scientific">Mycena sanguinolenta</name>
    <dbReference type="NCBI Taxonomy" id="230812"/>
    <lineage>
        <taxon>Eukaryota</taxon>
        <taxon>Fungi</taxon>
        <taxon>Dikarya</taxon>
        <taxon>Basidiomycota</taxon>
        <taxon>Agaricomycotina</taxon>
        <taxon>Agaricomycetes</taxon>
        <taxon>Agaricomycetidae</taxon>
        <taxon>Agaricales</taxon>
        <taxon>Marasmiineae</taxon>
        <taxon>Mycenaceae</taxon>
        <taxon>Mycena</taxon>
    </lineage>
</organism>
<dbReference type="InterPro" id="IPR002908">
    <property type="entry name" value="Frataxin/CyaY"/>
</dbReference>
<evidence type="ECO:0000256" key="10">
    <source>
        <dbReference type="ARBA" id="ARBA00023065"/>
    </source>
</evidence>
<evidence type="ECO:0000313" key="15">
    <source>
        <dbReference type="Proteomes" id="UP000623467"/>
    </source>
</evidence>
<comment type="catalytic activity">
    <reaction evidence="12">
        <text>4 Fe(2+) + O2 + 4 H(+) = 4 Fe(3+) + 2 H2O</text>
        <dbReference type="Rhea" id="RHEA:11148"/>
        <dbReference type="ChEBI" id="CHEBI:15377"/>
        <dbReference type="ChEBI" id="CHEBI:15378"/>
        <dbReference type="ChEBI" id="CHEBI:15379"/>
        <dbReference type="ChEBI" id="CHEBI:29033"/>
        <dbReference type="ChEBI" id="CHEBI:29034"/>
        <dbReference type="EC" id="1.16.3.1"/>
    </reaction>
</comment>